<keyword evidence="2" id="KW-1185">Reference proteome</keyword>
<evidence type="ECO:0000313" key="2">
    <source>
        <dbReference type="Proteomes" id="UP000593571"/>
    </source>
</evidence>
<organism evidence="1 2">
    <name type="scientific">Rousettus aegyptiacus</name>
    <name type="common">Egyptian fruit bat</name>
    <name type="synonym">Pteropus aegyptiacus</name>
    <dbReference type="NCBI Taxonomy" id="9407"/>
    <lineage>
        <taxon>Eukaryota</taxon>
        <taxon>Metazoa</taxon>
        <taxon>Chordata</taxon>
        <taxon>Craniata</taxon>
        <taxon>Vertebrata</taxon>
        <taxon>Euteleostomi</taxon>
        <taxon>Mammalia</taxon>
        <taxon>Eutheria</taxon>
        <taxon>Laurasiatheria</taxon>
        <taxon>Chiroptera</taxon>
        <taxon>Yinpterochiroptera</taxon>
        <taxon>Pteropodoidea</taxon>
        <taxon>Pteropodidae</taxon>
        <taxon>Rousettinae</taxon>
        <taxon>Rousettus</taxon>
    </lineage>
</organism>
<dbReference type="Proteomes" id="UP000593571">
    <property type="component" value="Unassembled WGS sequence"/>
</dbReference>
<dbReference type="AlphaFoldDB" id="A0A7J8IL86"/>
<comment type="caution">
    <text evidence="1">The sequence shown here is derived from an EMBL/GenBank/DDBJ whole genome shotgun (WGS) entry which is preliminary data.</text>
</comment>
<sequence length="128" mass="14126">MRESDWLQGQAVPFCRGWGSSSGPRLIGFRPGADDCFSSCPEVSPRGLGPKLNTLALGSEHMYFSSSGSYSEISSYRCPFKDQITLGMVIRSLCRFRDISRSLASGNVTYWIWLDIRDSGLTCVLTVA</sequence>
<protein>
    <submittedName>
        <fullName evidence="1">Uncharacterized protein</fullName>
    </submittedName>
</protein>
<evidence type="ECO:0000313" key="1">
    <source>
        <dbReference type="EMBL" id="KAF6485373.1"/>
    </source>
</evidence>
<proteinExistence type="predicted"/>
<name>A0A7J8IL86_ROUAE</name>
<gene>
    <name evidence="1" type="ORF">HJG63_010590</name>
</gene>
<accession>A0A7J8IL86</accession>
<dbReference type="EMBL" id="JACASE010000003">
    <property type="protein sequence ID" value="KAF6485373.1"/>
    <property type="molecule type" value="Genomic_DNA"/>
</dbReference>
<reference evidence="1 2" key="1">
    <citation type="journal article" date="2020" name="Nature">
        <title>Six reference-quality genomes reveal evolution of bat adaptations.</title>
        <authorList>
            <person name="Jebb D."/>
            <person name="Huang Z."/>
            <person name="Pippel M."/>
            <person name="Hughes G.M."/>
            <person name="Lavrichenko K."/>
            <person name="Devanna P."/>
            <person name="Winkler S."/>
            <person name="Jermiin L.S."/>
            <person name="Skirmuntt E.C."/>
            <person name="Katzourakis A."/>
            <person name="Burkitt-Gray L."/>
            <person name="Ray D.A."/>
            <person name="Sullivan K.A.M."/>
            <person name="Roscito J.G."/>
            <person name="Kirilenko B.M."/>
            <person name="Davalos L.M."/>
            <person name="Corthals A.P."/>
            <person name="Power M.L."/>
            <person name="Jones G."/>
            <person name="Ransome R.D."/>
            <person name="Dechmann D.K.N."/>
            <person name="Locatelli A.G."/>
            <person name="Puechmaille S.J."/>
            <person name="Fedrigo O."/>
            <person name="Jarvis E.D."/>
            <person name="Hiller M."/>
            <person name="Vernes S.C."/>
            <person name="Myers E.W."/>
            <person name="Teeling E.C."/>
        </authorList>
    </citation>
    <scope>NUCLEOTIDE SEQUENCE [LARGE SCALE GENOMIC DNA]</scope>
    <source>
        <strain evidence="1">MRouAeg1</strain>
        <tissue evidence="1">Muscle</tissue>
    </source>
</reference>